<keyword evidence="6" id="KW-0791">Threonine biosynthesis</keyword>
<sequence length="362" mass="40478">MKKYNIGILGATGVVGQNYIKLLRNHPWFQVVDVAASPRSANKTYREAVKQKWQMSFSIPGDLKDLIVRDVQDFESLNPDVNFVFSAINLPNKEDIKKIEFEYAKKGIPVISNNSAHRWTPDVPMIIGEINSEHINVITIQQQQKGFSNGFVVVKPNCSLQSYLTPIFALEKAGYKINKLIITTLQAVSGAGYPGVPSLDMIDNIVPYVRGEEEKTEKEPLKILGKVGENGIINNDSIKISATCTRVPVIDGHTASVNMKFKDKVPSKEKIIEIWKNFKSIPQELDLPFAPKQPIIYLEDLDRPQPRKDRDNDKGMAVTVGRLREDNVFDYKFVSLSHNTVRGAAGGAILNAELLVTKGFIK</sequence>
<name>A0A0F9P878_9ZZZZ</name>
<dbReference type="InterPro" id="IPR000319">
    <property type="entry name" value="Asp-semialdehyde_DH_CS"/>
</dbReference>
<dbReference type="PANTHER" id="PTHR46718:SF1">
    <property type="entry name" value="ASPARTATE-SEMIALDEHYDE DEHYDROGENASE"/>
    <property type="match status" value="1"/>
</dbReference>
<dbReference type="NCBIfam" id="NF006416">
    <property type="entry name" value="PRK08664.1"/>
    <property type="match status" value="1"/>
</dbReference>
<proteinExistence type="inferred from homology"/>
<dbReference type="SUPFAM" id="SSF51735">
    <property type="entry name" value="NAD(P)-binding Rossmann-fold domains"/>
    <property type="match status" value="1"/>
</dbReference>
<dbReference type="InterPro" id="IPR005676">
    <property type="entry name" value="Asp_semi-ald_DH_pep-lack"/>
</dbReference>
<keyword evidence="8" id="KW-0560">Oxidoreductase</keyword>
<dbReference type="Pfam" id="PF02774">
    <property type="entry name" value="Semialdhyde_dhC"/>
    <property type="match status" value="1"/>
</dbReference>
<dbReference type="SUPFAM" id="SSF55347">
    <property type="entry name" value="Glyceraldehyde-3-phosphate dehydrogenase-like, C-terminal domain"/>
    <property type="match status" value="1"/>
</dbReference>
<protein>
    <recommendedName>
        <fullName evidence="4">aspartate-semialdehyde dehydrogenase</fullName>
        <ecNumber evidence="4">1.2.1.11</ecNumber>
    </recommendedName>
</protein>
<keyword evidence="5" id="KW-0028">Amino-acid biosynthesis</keyword>
<evidence type="ECO:0000256" key="7">
    <source>
        <dbReference type="ARBA" id="ARBA00022857"/>
    </source>
</evidence>
<dbReference type="FunFam" id="3.30.360.10:FF:000016">
    <property type="entry name" value="Probable aspartate-semialdehyde dehydrogenase"/>
    <property type="match status" value="1"/>
</dbReference>
<dbReference type="CDD" id="cd18130">
    <property type="entry name" value="ASADH_C_arch_fung_like"/>
    <property type="match status" value="1"/>
</dbReference>
<reference evidence="11" key="1">
    <citation type="journal article" date="2015" name="Nature">
        <title>Complex archaea that bridge the gap between prokaryotes and eukaryotes.</title>
        <authorList>
            <person name="Spang A."/>
            <person name="Saw J.H."/>
            <person name="Jorgensen S.L."/>
            <person name="Zaremba-Niedzwiedzka K."/>
            <person name="Martijn J."/>
            <person name="Lind A.E."/>
            <person name="van Eijk R."/>
            <person name="Schleper C."/>
            <person name="Guy L."/>
            <person name="Ettema T.J."/>
        </authorList>
    </citation>
    <scope>NUCLEOTIDE SEQUENCE</scope>
</reference>
<evidence type="ECO:0000256" key="8">
    <source>
        <dbReference type="ARBA" id="ARBA00023002"/>
    </source>
</evidence>
<dbReference type="Pfam" id="PF01118">
    <property type="entry name" value="Semialdhyde_dh"/>
    <property type="match status" value="1"/>
</dbReference>
<evidence type="ECO:0000259" key="10">
    <source>
        <dbReference type="SMART" id="SM00859"/>
    </source>
</evidence>
<dbReference type="NCBIfam" id="TIGR00978">
    <property type="entry name" value="asd_EA"/>
    <property type="match status" value="1"/>
</dbReference>
<dbReference type="SMART" id="SM00859">
    <property type="entry name" value="Semialdhyde_dh"/>
    <property type="match status" value="1"/>
</dbReference>
<keyword evidence="9" id="KW-0486">Methionine biosynthesis</keyword>
<evidence type="ECO:0000256" key="1">
    <source>
        <dbReference type="ARBA" id="ARBA00005021"/>
    </source>
</evidence>
<keyword evidence="7" id="KW-0521">NADP</keyword>
<accession>A0A0F9P878</accession>
<dbReference type="AlphaFoldDB" id="A0A0F9P878"/>
<organism evidence="11">
    <name type="scientific">marine sediment metagenome</name>
    <dbReference type="NCBI Taxonomy" id="412755"/>
    <lineage>
        <taxon>unclassified sequences</taxon>
        <taxon>metagenomes</taxon>
        <taxon>ecological metagenomes</taxon>
    </lineage>
</organism>
<dbReference type="PANTHER" id="PTHR46718">
    <property type="entry name" value="ASPARTATE-SEMIALDEHYDE DEHYDROGENASE"/>
    <property type="match status" value="1"/>
</dbReference>
<dbReference type="EMBL" id="LAZR01002589">
    <property type="protein sequence ID" value="KKN28095.1"/>
    <property type="molecule type" value="Genomic_DNA"/>
</dbReference>
<dbReference type="InterPro" id="IPR000534">
    <property type="entry name" value="Semialdehyde_DH_NAD-bd"/>
</dbReference>
<evidence type="ECO:0000256" key="3">
    <source>
        <dbReference type="ARBA" id="ARBA00010584"/>
    </source>
</evidence>
<dbReference type="EC" id="1.2.1.11" evidence="4"/>
<dbReference type="InterPro" id="IPR051823">
    <property type="entry name" value="ASADH-related"/>
</dbReference>
<evidence type="ECO:0000256" key="9">
    <source>
        <dbReference type="ARBA" id="ARBA00023167"/>
    </source>
</evidence>
<comment type="pathway">
    <text evidence="2">Amino-acid biosynthesis; L-threonine biosynthesis; L-threonine from L-aspartate: step 2/5.</text>
</comment>
<dbReference type="GO" id="GO:0004073">
    <property type="term" value="F:aspartate-semialdehyde dehydrogenase activity"/>
    <property type="evidence" value="ECO:0007669"/>
    <property type="project" value="UniProtKB-EC"/>
</dbReference>
<dbReference type="UniPathway" id="UPA00051">
    <property type="reaction ID" value="UER00464"/>
</dbReference>
<evidence type="ECO:0000256" key="6">
    <source>
        <dbReference type="ARBA" id="ARBA00022697"/>
    </source>
</evidence>
<gene>
    <name evidence="11" type="ORF">LCGC14_0857850</name>
</gene>
<dbReference type="InterPro" id="IPR012280">
    <property type="entry name" value="Semialdhyde_DH_dimer_dom"/>
</dbReference>
<comment type="pathway">
    <text evidence="1">Amino-acid biosynthesis; L-methionine biosynthesis via de novo pathway; L-homoserine from L-aspartate: step 2/3.</text>
</comment>
<dbReference type="UniPathway" id="UPA00050">
    <property type="reaction ID" value="UER00463"/>
</dbReference>
<evidence type="ECO:0000313" key="11">
    <source>
        <dbReference type="EMBL" id="KKN28095.1"/>
    </source>
</evidence>
<dbReference type="Gene3D" id="3.40.50.720">
    <property type="entry name" value="NAD(P)-binding Rossmann-like Domain"/>
    <property type="match status" value="1"/>
</dbReference>
<dbReference type="InterPro" id="IPR036291">
    <property type="entry name" value="NAD(P)-bd_dom_sf"/>
</dbReference>
<dbReference type="GO" id="GO:0051287">
    <property type="term" value="F:NAD binding"/>
    <property type="evidence" value="ECO:0007669"/>
    <property type="project" value="InterPro"/>
</dbReference>
<comment type="caution">
    <text evidence="11">The sequence shown here is derived from an EMBL/GenBank/DDBJ whole genome shotgun (WGS) entry which is preliminary data.</text>
</comment>
<evidence type="ECO:0000256" key="2">
    <source>
        <dbReference type="ARBA" id="ARBA00005097"/>
    </source>
</evidence>
<dbReference type="UniPathway" id="UPA00034">
    <property type="reaction ID" value="UER00016"/>
</dbReference>
<dbReference type="CDD" id="cd02315">
    <property type="entry name" value="ScASADH_like_N"/>
    <property type="match status" value="1"/>
</dbReference>
<comment type="similarity">
    <text evidence="3">Belongs to the aspartate-semialdehyde dehydrogenase family.</text>
</comment>
<dbReference type="PROSITE" id="PS01103">
    <property type="entry name" value="ASD"/>
    <property type="match status" value="1"/>
</dbReference>
<feature type="domain" description="Semialdehyde dehydrogenase NAD-binding" evidence="10">
    <location>
        <begin position="5"/>
        <end position="138"/>
    </location>
</feature>
<dbReference type="GO" id="GO:0009088">
    <property type="term" value="P:threonine biosynthetic process"/>
    <property type="evidence" value="ECO:0007669"/>
    <property type="project" value="UniProtKB-UniPathway"/>
</dbReference>
<dbReference type="GO" id="GO:0046983">
    <property type="term" value="F:protein dimerization activity"/>
    <property type="evidence" value="ECO:0007669"/>
    <property type="project" value="InterPro"/>
</dbReference>
<dbReference type="GO" id="GO:0050661">
    <property type="term" value="F:NADP binding"/>
    <property type="evidence" value="ECO:0007669"/>
    <property type="project" value="InterPro"/>
</dbReference>
<dbReference type="PIRSF" id="PIRSF000148">
    <property type="entry name" value="ASA_dh"/>
    <property type="match status" value="1"/>
</dbReference>
<evidence type="ECO:0000256" key="4">
    <source>
        <dbReference type="ARBA" id="ARBA00013120"/>
    </source>
</evidence>
<dbReference type="GO" id="GO:0009086">
    <property type="term" value="P:methionine biosynthetic process"/>
    <property type="evidence" value="ECO:0007669"/>
    <property type="project" value="UniProtKB-KW"/>
</dbReference>
<dbReference type="Gene3D" id="3.30.360.10">
    <property type="entry name" value="Dihydrodipicolinate Reductase, domain 2"/>
    <property type="match status" value="1"/>
</dbReference>
<dbReference type="GO" id="GO:0009089">
    <property type="term" value="P:lysine biosynthetic process via diaminopimelate"/>
    <property type="evidence" value="ECO:0007669"/>
    <property type="project" value="UniProtKB-UniPathway"/>
</dbReference>
<evidence type="ECO:0000256" key="5">
    <source>
        <dbReference type="ARBA" id="ARBA00022605"/>
    </source>
</evidence>